<comment type="caution">
    <text evidence="1">The sequence shown here is derived from an EMBL/GenBank/DDBJ whole genome shotgun (WGS) entry which is preliminary data.</text>
</comment>
<proteinExistence type="predicted"/>
<gene>
    <name evidence="1" type="ORF">L596_017885</name>
</gene>
<sequence>MNTLVPNQLRDLIDILPYDLLKKIQEIASENAVWSDLIEEKLDLYKTLDICVIHHPDHPDGGLKISLELCGAAENHVTSQEHPKPYSHLRFVHICGSAEQSNSSRSGRNLRVFGRPAAAPIQGPAGTLKSRRALRNVDQVKPLQDPSLVWTYLTLPVHKKDEKNKPKLVIENMSESNQAFMDQLSGYLNWKFPIIEMTRIHSFPQFIANFIQNEALATTLRTLKISQCDLTEAFYESIQCLFLQGRIQELLVEMCLLKPEEEFFLDLVQLWLELSSCTKKDASNQKAIFEVEDGKGIFNRLKCKFDPEFENADEQPIVVKNKEDSVLRMHGGKDNAIILEVIRIHPK</sequence>
<name>A0A4U5N3D3_STECR</name>
<dbReference type="EMBL" id="AZBU02000005">
    <property type="protein sequence ID" value="TKR76800.1"/>
    <property type="molecule type" value="Genomic_DNA"/>
</dbReference>
<dbReference type="AlphaFoldDB" id="A0A4U5N3D3"/>
<evidence type="ECO:0000313" key="2">
    <source>
        <dbReference type="Proteomes" id="UP000298663"/>
    </source>
</evidence>
<dbReference type="Proteomes" id="UP000298663">
    <property type="component" value="Unassembled WGS sequence"/>
</dbReference>
<reference evidence="1 2" key="1">
    <citation type="journal article" date="2015" name="Genome Biol.">
        <title>Comparative genomics of Steinernema reveals deeply conserved gene regulatory networks.</title>
        <authorList>
            <person name="Dillman A.R."/>
            <person name="Macchietto M."/>
            <person name="Porter C.F."/>
            <person name="Rogers A."/>
            <person name="Williams B."/>
            <person name="Antoshechkin I."/>
            <person name="Lee M.M."/>
            <person name="Goodwin Z."/>
            <person name="Lu X."/>
            <person name="Lewis E.E."/>
            <person name="Goodrich-Blair H."/>
            <person name="Stock S.P."/>
            <person name="Adams B.J."/>
            <person name="Sternberg P.W."/>
            <person name="Mortazavi A."/>
        </authorList>
    </citation>
    <scope>NUCLEOTIDE SEQUENCE [LARGE SCALE GENOMIC DNA]</scope>
    <source>
        <strain evidence="1 2">ALL</strain>
    </source>
</reference>
<reference evidence="1 2" key="2">
    <citation type="journal article" date="2019" name="G3 (Bethesda)">
        <title>Hybrid Assembly of the Genome of the Entomopathogenic Nematode Steinernema carpocapsae Identifies the X-Chromosome.</title>
        <authorList>
            <person name="Serra L."/>
            <person name="Macchietto M."/>
            <person name="Macias-Munoz A."/>
            <person name="McGill C.J."/>
            <person name="Rodriguez I.M."/>
            <person name="Rodriguez B."/>
            <person name="Murad R."/>
            <person name="Mortazavi A."/>
        </authorList>
    </citation>
    <scope>NUCLEOTIDE SEQUENCE [LARGE SCALE GENOMIC DNA]</scope>
    <source>
        <strain evidence="1 2">ALL</strain>
    </source>
</reference>
<keyword evidence="2" id="KW-1185">Reference proteome</keyword>
<organism evidence="1 2">
    <name type="scientific">Steinernema carpocapsae</name>
    <name type="common">Entomopathogenic nematode</name>
    <dbReference type="NCBI Taxonomy" id="34508"/>
    <lineage>
        <taxon>Eukaryota</taxon>
        <taxon>Metazoa</taxon>
        <taxon>Ecdysozoa</taxon>
        <taxon>Nematoda</taxon>
        <taxon>Chromadorea</taxon>
        <taxon>Rhabditida</taxon>
        <taxon>Tylenchina</taxon>
        <taxon>Panagrolaimomorpha</taxon>
        <taxon>Strongyloidoidea</taxon>
        <taxon>Steinernematidae</taxon>
        <taxon>Steinernema</taxon>
    </lineage>
</organism>
<evidence type="ECO:0000313" key="1">
    <source>
        <dbReference type="EMBL" id="TKR76800.1"/>
    </source>
</evidence>
<accession>A0A4U5N3D3</accession>
<protein>
    <submittedName>
        <fullName evidence="1">Uncharacterized protein</fullName>
    </submittedName>
</protein>